<accession>A0A8T1Y8F1</accession>
<evidence type="ECO:0000256" key="1">
    <source>
        <dbReference type="SAM" id="Coils"/>
    </source>
</evidence>
<evidence type="ECO:0000313" key="5">
    <source>
        <dbReference type="Proteomes" id="UP000694240"/>
    </source>
</evidence>
<dbReference type="PANTHER" id="PTHR31674:SF18">
    <property type="entry name" value="B3 DOMAIN-CONTAINING PROTEIN REM4-RELATED"/>
    <property type="match status" value="1"/>
</dbReference>
<dbReference type="GO" id="GO:0003677">
    <property type="term" value="F:DNA binding"/>
    <property type="evidence" value="ECO:0007669"/>
    <property type="project" value="UniProtKB-KW"/>
</dbReference>
<gene>
    <name evidence="4" type="ORF">ISN45_Aa07g009250</name>
</gene>
<evidence type="ECO:0000313" key="4">
    <source>
        <dbReference type="EMBL" id="KAG7540759.1"/>
    </source>
</evidence>
<dbReference type="Proteomes" id="UP000694240">
    <property type="component" value="Chromosome 12"/>
</dbReference>
<dbReference type="PANTHER" id="PTHR31674">
    <property type="entry name" value="B3 DOMAIN-CONTAINING PROTEIN REM-LIKE 3-RELATED"/>
    <property type="match status" value="1"/>
</dbReference>
<dbReference type="PROSITE" id="PS50863">
    <property type="entry name" value="B3"/>
    <property type="match status" value="2"/>
</dbReference>
<dbReference type="EMBL" id="JAEFBK010000012">
    <property type="protein sequence ID" value="KAG7540759.1"/>
    <property type="molecule type" value="Genomic_DNA"/>
</dbReference>
<reference evidence="4 5" key="1">
    <citation type="submission" date="2020-12" db="EMBL/GenBank/DDBJ databases">
        <title>Concerted genomic and epigenomic changes stabilize Arabidopsis allopolyploids.</title>
        <authorList>
            <person name="Chen Z."/>
        </authorList>
    </citation>
    <scope>NUCLEOTIDE SEQUENCE [LARGE SCALE GENOMIC DNA]</scope>
    <source>
        <strain evidence="4">Allo738</strain>
        <tissue evidence="4">Leaf</tissue>
    </source>
</reference>
<feature type="compositionally biased region" description="Acidic residues" evidence="2">
    <location>
        <begin position="115"/>
        <end position="143"/>
    </location>
</feature>
<feature type="compositionally biased region" description="Basic and acidic residues" evidence="2">
    <location>
        <begin position="399"/>
        <end position="411"/>
    </location>
</feature>
<keyword evidence="5" id="KW-1185">Reference proteome</keyword>
<dbReference type="InterPro" id="IPR039218">
    <property type="entry name" value="REM_fam"/>
</dbReference>
<protein>
    <submittedName>
        <fullName evidence="4">DNA-binding pseudobarrel domain superfamily</fullName>
    </submittedName>
</protein>
<feature type="region of interest" description="Disordered" evidence="2">
    <location>
        <begin position="384"/>
        <end position="432"/>
    </location>
</feature>
<sequence length="495" mass="55747">MADPLIPSPTNKAFFVIDLSGQYSNPMIPAEFISNHFKGKIQSTKMKLTSDVSDRTWEVKLDGERFAAGWKDFSVFHSVRDDDLLSFRHDGDMFFHVTPFGRSFSQIQYISSSTSDDEDDEHTVFDDDEDDDVDVGDDDDNSISEENLYSKKISSKKRARTETESSSDKSYLLAHVTASSLRRDIMCLLSKFARSNGLDRRECEIDLIDVHEKSWTLLLRHNKNIGQAFMRGGWRSFCRNNGIKAGSFCRFKLVQSGIKPVLQLCPNASSIPEETLPKQAKNGMFLKVEFLPASFARENGIVEAGEVIVLNKDGVEWKSHLVNVKGRDRFYIKGCRDLFVANGIKNVGDPFTLEVIRGGTSPILKICSKVKQAASFDGYKAAERKPRMTVQAPQAEEQTENRVQKKARVTDDGGPSRCTRADPGNLQKKQPLQPCSISDHVKKVKQSIVDTLTDVRRFQSELEVKEHNLEASLQEIDALGEKIMEISKIFNISQV</sequence>
<organism evidence="4 5">
    <name type="scientific">Arabidopsis thaliana x Arabidopsis arenosa</name>
    <dbReference type="NCBI Taxonomy" id="1240361"/>
    <lineage>
        <taxon>Eukaryota</taxon>
        <taxon>Viridiplantae</taxon>
        <taxon>Streptophyta</taxon>
        <taxon>Embryophyta</taxon>
        <taxon>Tracheophyta</taxon>
        <taxon>Spermatophyta</taxon>
        <taxon>Magnoliopsida</taxon>
        <taxon>eudicotyledons</taxon>
        <taxon>Gunneridae</taxon>
        <taxon>Pentapetalae</taxon>
        <taxon>rosids</taxon>
        <taxon>malvids</taxon>
        <taxon>Brassicales</taxon>
        <taxon>Brassicaceae</taxon>
        <taxon>Camelineae</taxon>
        <taxon>Arabidopsis</taxon>
    </lineage>
</organism>
<dbReference type="InterPro" id="IPR003340">
    <property type="entry name" value="B3_DNA-bd"/>
</dbReference>
<feature type="domain" description="TF-B3" evidence="3">
    <location>
        <begin position="171"/>
        <end position="267"/>
    </location>
</feature>
<dbReference type="Pfam" id="PF02362">
    <property type="entry name" value="B3"/>
    <property type="match status" value="2"/>
</dbReference>
<feature type="region of interest" description="Disordered" evidence="2">
    <location>
        <begin position="111"/>
        <end position="143"/>
    </location>
</feature>
<feature type="domain" description="TF-B3" evidence="3">
    <location>
        <begin position="11"/>
        <end position="103"/>
    </location>
</feature>
<keyword evidence="1" id="KW-0175">Coiled coil</keyword>
<comment type="caution">
    <text evidence="4">The sequence shown here is derived from an EMBL/GenBank/DDBJ whole genome shotgun (WGS) entry which is preliminary data.</text>
</comment>
<evidence type="ECO:0000256" key="2">
    <source>
        <dbReference type="SAM" id="MobiDB-lite"/>
    </source>
</evidence>
<dbReference type="SMART" id="SM01019">
    <property type="entry name" value="B3"/>
    <property type="match status" value="3"/>
</dbReference>
<feature type="coiled-coil region" evidence="1">
    <location>
        <begin position="455"/>
        <end position="482"/>
    </location>
</feature>
<name>A0A8T1Y8F1_9BRAS</name>
<proteinExistence type="predicted"/>
<evidence type="ECO:0000259" key="3">
    <source>
        <dbReference type="PROSITE" id="PS50863"/>
    </source>
</evidence>
<dbReference type="AlphaFoldDB" id="A0A8T1Y8F1"/>
<keyword evidence="4" id="KW-0238">DNA-binding</keyword>
<dbReference type="CDD" id="cd10017">
    <property type="entry name" value="B3_DNA"/>
    <property type="match status" value="3"/>
</dbReference>